<organism evidence="9 10">
    <name type="scientific">Pinctada imbricata</name>
    <name type="common">Atlantic pearl-oyster</name>
    <name type="synonym">Pinctada martensii</name>
    <dbReference type="NCBI Taxonomy" id="66713"/>
    <lineage>
        <taxon>Eukaryota</taxon>
        <taxon>Metazoa</taxon>
        <taxon>Spiralia</taxon>
        <taxon>Lophotrochozoa</taxon>
        <taxon>Mollusca</taxon>
        <taxon>Bivalvia</taxon>
        <taxon>Autobranchia</taxon>
        <taxon>Pteriomorphia</taxon>
        <taxon>Pterioida</taxon>
        <taxon>Pterioidea</taxon>
        <taxon>Pteriidae</taxon>
        <taxon>Pinctada</taxon>
    </lineage>
</organism>
<dbReference type="CDD" id="cd03039">
    <property type="entry name" value="GST_N_Sigma_like"/>
    <property type="match status" value="1"/>
</dbReference>
<proteinExistence type="inferred from homology"/>
<dbReference type="EC" id="2.5.1.18" evidence="2"/>
<dbReference type="InterPro" id="IPR004045">
    <property type="entry name" value="Glutathione_S-Trfase_N"/>
</dbReference>
<dbReference type="CDD" id="cd03192">
    <property type="entry name" value="GST_C_Sigma_like"/>
    <property type="match status" value="1"/>
</dbReference>
<dbReference type="FunFam" id="1.20.1050.10:FF:000030">
    <property type="entry name" value="Glutathione S-transferase S1"/>
    <property type="match status" value="1"/>
</dbReference>
<comment type="function">
    <text evidence="6">S-crystallins are structural components of squids and octopi eye lens. Contains relatively little if any GST activity.</text>
</comment>
<dbReference type="InterPro" id="IPR004046">
    <property type="entry name" value="GST_C"/>
</dbReference>
<evidence type="ECO:0000256" key="4">
    <source>
        <dbReference type="ARBA" id="ARBA00022679"/>
    </source>
</evidence>
<dbReference type="Gene3D" id="3.40.30.10">
    <property type="entry name" value="Glutaredoxin"/>
    <property type="match status" value="1"/>
</dbReference>
<dbReference type="GO" id="GO:0004364">
    <property type="term" value="F:glutathione transferase activity"/>
    <property type="evidence" value="ECO:0007669"/>
    <property type="project" value="UniProtKB-EC"/>
</dbReference>
<dbReference type="PANTHER" id="PTHR11571:SF224">
    <property type="entry name" value="HEMATOPOIETIC PROSTAGLANDIN D SYNTHASE"/>
    <property type="match status" value="1"/>
</dbReference>
<dbReference type="AlphaFoldDB" id="A0AA88YGL6"/>
<dbReference type="PROSITE" id="PS50404">
    <property type="entry name" value="GST_NTER"/>
    <property type="match status" value="1"/>
</dbReference>
<dbReference type="EMBL" id="VSWD01000007">
    <property type="protein sequence ID" value="KAK3099037.1"/>
    <property type="molecule type" value="Genomic_DNA"/>
</dbReference>
<evidence type="ECO:0000259" key="8">
    <source>
        <dbReference type="PROSITE" id="PS50405"/>
    </source>
</evidence>
<evidence type="ECO:0000259" key="7">
    <source>
        <dbReference type="PROSITE" id="PS50404"/>
    </source>
</evidence>
<evidence type="ECO:0000313" key="10">
    <source>
        <dbReference type="Proteomes" id="UP001186944"/>
    </source>
</evidence>
<keyword evidence="4" id="KW-0808">Transferase</keyword>
<dbReference type="FunFam" id="3.40.30.10:FF:000035">
    <property type="entry name" value="hematopoietic prostaglandin D synthase"/>
    <property type="match status" value="1"/>
</dbReference>
<comment type="catalytic activity">
    <reaction evidence="5">
        <text>RX + glutathione = an S-substituted glutathione + a halide anion + H(+)</text>
        <dbReference type="Rhea" id="RHEA:16437"/>
        <dbReference type="ChEBI" id="CHEBI:15378"/>
        <dbReference type="ChEBI" id="CHEBI:16042"/>
        <dbReference type="ChEBI" id="CHEBI:17792"/>
        <dbReference type="ChEBI" id="CHEBI:57925"/>
        <dbReference type="ChEBI" id="CHEBI:90779"/>
        <dbReference type="EC" id="2.5.1.18"/>
    </reaction>
</comment>
<dbReference type="InterPro" id="IPR010987">
    <property type="entry name" value="Glutathione-S-Trfase_C-like"/>
</dbReference>
<dbReference type="SFLD" id="SFLDG01205">
    <property type="entry name" value="AMPS.1"/>
    <property type="match status" value="1"/>
</dbReference>
<evidence type="ECO:0000256" key="2">
    <source>
        <dbReference type="ARBA" id="ARBA00012452"/>
    </source>
</evidence>
<dbReference type="InterPro" id="IPR050213">
    <property type="entry name" value="GST_superfamily"/>
</dbReference>
<protein>
    <recommendedName>
        <fullName evidence="2">glutathione transferase</fullName>
        <ecNumber evidence="2">2.5.1.18</ecNumber>
    </recommendedName>
</protein>
<dbReference type="InterPro" id="IPR036249">
    <property type="entry name" value="Thioredoxin-like_sf"/>
</dbReference>
<evidence type="ECO:0000313" key="9">
    <source>
        <dbReference type="EMBL" id="KAK3099037.1"/>
    </source>
</evidence>
<dbReference type="SFLD" id="SFLDG00363">
    <property type="entry name" value="AMPS_(cytGST):_Alpha-__Mu-__Pi"/>
    <property type="match status" value="1"/>
</dbReference>
<feature type="domain" description="GST N-terminal" evidence="7">
    <location>
        <begin position="2"/>
        <end position="79"/>
    </location>
</feature>
<dbReference type="SUPFAM" id="SSF47616">
    <property type="entry name" value="GST C-terminal domain-like"/>
    <property type="match status" value="1"/>
</dbReference>
<evidence type="ECO:0000256" key="3">
    <source>
        <dbReference type="ARBA" id="ARBA00022613"/>
    </source>
</evidence>
<feature type="domain" description="GST C-terminal" evidence="8">
    <location>
        <begin position="81"/>
        <end position="203"/>
    </location>
</feature>
<dbReference type="GO" id="GO:0005212">
    <property type="term" value="F:structural constituent of eye lens"/>
    <property type="evidence" value="ECO:0007669"/>
    <property type="project" value="UniProtKB-KW"/>
</dbReference>
<dbReference type="Pfam" id="PF02798">
    <property type="entry name" value="GST_N"/>
    <property type="match status" value="1"/>
</dbReference>
<comment type="caution">
    <text evidence="9">The sequence shown here is derived from an EMBL/GenBank/DDBJ whole genome shotgun (WGS) entry which is preliminary data.</text>
</comment>
<keyword evidence="3" id="KW-0273">Eye lens protein</keyword>
<reference evidence="9" key="1">
    <citation type="submission" date="2019-08" db="EMBL/GenBank/DDBJ databases">
        <title>The improved chromosome-level genome for the pearl oyster Pinctada fucata martensii using PacBio sequencing and Hi-C.</title>
        <authorList>
            <person name="Zheng Z."/>
        </authorList>
    </citation>
    <scope>NUCLEOTIDE SEQUENCE</scope>
    <source>
        <strain evidence="9">ZZ-2019</strain>
        <tissue evidence="9">Adductor muscle</tissue>
    </source>
</reference>
<dbReference type="Gene3D" id="1.20.1050.10">
    <property type="match status" value="1"/>
</dbReference>
<evidence type="ECO:0000256" key="1">
    <source>
        <dbReference type="ARBA" id="ARBA00007409"/>
    </source>
</evidence>
<dbReference type="SFLD" id="SFLDS00019">
    <property type="entry name" value="Glutathione_Transferase_(cytos"/>
    <property type="match status" value="1"/>
</dbReference>
<sequence>MPKYILHYFNVRGRGEIIRLVFTAAGKDFEDRRISFEEWPTLKPKMPTGQMPLLEMDGKKMSQSMAIARYLAREFGLTGKNSLEQFQVDQVVDQLSDLMTESYKPIFEKDETRKAEMTKKLQEETFPKTMDILTKYLDSNGGDYFVGQGLTLADLFCYEALTLAVSKDENALKKWPKLALHRKRVEGAPRIGDYLARRPVTEF</sequence>
<name>A0AA88YGL6_PINIB</name>
<dbReference type="InterPro" id="IPR040079">
    <property type="entry name" value="Glutathione_S-Trfase"/>
</dbReference>
<dbReference type="PANTHER" id="PTHR11571">
    <property type="entry name" value="GLUTATHIONE S-TRANSFERASE"/>
    <property type="match status" value="1"/>
</dbReference>
<dbReference type="PROSITE" id="PS50405">
    <property type="entry name" value="GST_CTER"/>
    <property type="match status" value="1"/>
</dbReference>
<keyword evidence="10" id="KW-1185">Reference proteome</keyword>
<accession>A0AA88YGL6</accession>
<dbReference type="InterPro" id="IPR036282">
    <property type="entry name" value="Glutathione-S-Trfase_C_sf"/>
</dbReference>
<dbReference type="GO" id="GO:0006749">
    <property type="term" value="P:glutathione metabolic process"/>
    <property type="evidence" value="ECO:0007669"/>
    <property type="project" value="TreeGrafter"/>
</dbReference>
<dbReference type="SUPFAM" id="SSF52833">
    <property type="entry name" value="Thioredoxin-like"/>
    <property type="match status" value="1"/>
</dbReference>
<dbReference type="Proteomes" id="UP001186944">
    <property type="component" value="Unassembled WGS sequence"/>
</dbReference>
<evidence type="ECO:0000256" key="5">
    <source>
        <dbReference type="ARBA" id="ARBA00047960"/>
    </source>
</evidence>
<comment type="similarity">
    <text evidence="1">Belongs to the GST superfamily.</text>
</comment>
<evidence type="ECO:0000256" key="6">
    <source>
        <dbReference type="ARBA" id="ARBA00049616"/>
    </source>
</evidence>
<dbReference type="Pfam" id="PF14497">
    <property type="entry name" value="GST_C_3"/>
    <property type="match status" value="1"/>
</dbReference>
<gene>
    <name evidence="9" type="ORF">FSP39_025472</name>
</gene>